<dbReference type="EMBL" id="MCFL01000005">
    <property type="protein sequence ID" value="ORZ39458.1"/>
    <property type="molecule type" value="Genomic_DNA"/>
</dbReference>
<dbReference type="SUPFAM" id="SSF52047">
    <property type="entry name" value="RNI-like"/>
    <property type="match status" value="1"/>
</dbReference>
<keyword evidence="2" id="KW-1185">Reference proteome</keyword>
<gene>
    <name evidence="1" type="ORF">BCR44DRAFT_61597</name>
</gene>
<organism evidence="1 2">
    <name type="scientific">Catenaria anguillulae PL171</name>
    <dbReference type="NCBI Taxonomy" id="765915"/>
    <lineage>
        <taxon>Eukaryota</taxon>
        <taxon>Fungi</taxon>
        <taxon>Fungi incertae sedis</taxon>
        <taxon>Blastocladiomycota</taxon>
        <taxon>Blastocladiomycetes</taxon>
        <taxon>Blastocladiales</taxon>
        <taxon>Catenariaceae</taxon>
        <taxon>Catenaria</taxon>
    </lineage>
</organism>
<protein>
    <submittedName>
        <fullName evidence="1">Uncharacterized protein</fullName>
    </submittedName>
</protein>
<comment type="caution">
    <text evidence="1">The sequence shown here is derived from an EMBL/GenBank/DDBJ whole genome shotgun (WGS) entry which is preliminary data.</text>
</comment>
<proteinExistence type="predicted"/>
<name>A0A1Y2HXX0_9FUNG</name>
<dbReference type="InterPro" id="IPR032675">
    <property type="entry name" value="LRR_dom_sf"/>
</dbReference>
<dbReference type="Proteomes" id="UP000193411">
    <property type="component" value="Unassembled WGS sequence"/>
</dbReference>
<evidence type="ECO:0000313" key="2">
    <source>
        <dbReference type="Proteomes" id="UP000193411"/>
    </source>
</evidence>
<sequence>MPPPCKAKALALPDDLWASIADAILADTSNRGRQLDLARLAWTCRAAYFAAHRPLWQHLRLMIRHDQLLTVRHHENVFESSLFPRYCAGQLSMDSERLKRIRKVSRQFPHLQPFVVLDGKLFLASLVENERNPSAPDVSGMTSLWGDRDGSLFSAGAQVVGGLVLVPYPLVWVNELTVDGIGSVFQICSWDPASQWQFRNHLAFLFNMPRDQIHTLHCNAGYYYDDVKPAFYHLISRHFSGVAHHDYLLNSYNHSSPEFGPLTRTVRLFRCPGFESDGHVFSALASAPIQAYEQYGWGTCDLRSNACEFLSSSTLVRLVLDYQIERLFDYDPFPIHLPALKHLTITFEIATHLFKSNNHHQSSHSKPIMFPSLTHLTLVNVERGGDYTHPPIFLPWIPYHHMPRLTYFHVPFKHRGIQRRQAMYFSCLHSLVSHTRLESLCLPGLTACARVSAIAVPTIPAIPLMHLEAMPGAIKCLSSLITAPRLASVILHTPIELDVLPIVQLNPNLTQLTLFCRECHNAWWHLLADTLPRLTHLTITINNHHYPTDDTALTIEASSNKYPVLPNLEHLSFTLANGTIDFTGLELPNLKHLAINMQHPHTFPSVYPHLESLRLTGALCPVQVIRLLADLSAHCRVKFLPSPVEPDSACELCSVLHLPMRFAGAQNQHVWRALLDAAPFAKLDGLIKESVTVVLDQSGLVVQDGDAQLIAQVLAHLLREQAAASIKCFVTCGSSLSSKLPTAEDVQFRNAVVRAIVDKGIAAFSADEFR</sequence>
<evidence type="ECO:0000313" key="1">
    <source>
        <dbReference type="EMBL" id="ORZ39458.1"/>
    </source>
</evidence>
<accession>A0A1Y2HXX0</accession>
<reference evidence="1 2" key="1">
    <citation type="submission" date="2016-07" db="EMBL/GenBank/DDBJ databases">
        <title>Pervasive Adenine N6-methylation of Active Genes in Fungi.</title>
        <authorList>
            <consortium name="DOE Joint Genome Institute"/>
            <person name="Mondo S.J."/>
            <person name="Dannebaum R.O."/>
            <person name="Kuo R.C."/>
            <person name="Labutti K."/>
            <person name="Haridas S."/>
            <person name="Kuo A."/>
            <person name="Salamov A."/>
            <person name="Ahrendt S.R."/>
            <person name="Lipzen A."/>
            <person name="Sullivan W."/>
            <person name="Andreopoulos W.B."/>
            <person name="Clum A."/>
            <person name="Lindquist E."/>
            <person name="Daum C."/>
            <person name="Ramamoorthy G.K."/>
            <person name="Gryganskyi A."/>
            <person name="Culley D."/>
            <person name="Magnuson J.K."/>
            <person name="James T.Y."/>
            <person name="O'Malley M.A."/>
            <person name="Stajich J.E."/>
            <person name="Spatafora J.W."/>
            <person name="Visel A."/>
            <person name="Grigoriev I.V."/>
        </authorList>
    </citation>
    <scope>NUCLEOTIDE SEQUENCE [LARGE SCALE GENOMIC DNA]</scope>
    <source>
        <strain evidence="1 2">PL171</strain>
    </source>
</reference>
<dbReference type="AlphaFoldDB" id="A0A1Y2HXX0"/>
<dbReference type="Gene3D" id="3.80.10.10">
    <property type="entry name" value="Ribonuclease Inhibitor"/>
    <property type="match status" value="1"/>
</dbReference>